<keyword evidence="2" id="KW-1185">Reference proteome</keyword>
<evidence type="ECO:0008006" key="3">
    <source>
        <dbReference type="Google" id="ProtNLM"/>
    </source>
</evidence>
<dbReference type="InterPro" id="IPR011990">
    <property type="entry name" value="TPR-like_helical_dom_sf"/>
</dbReference>
<accession>A0ABQ3NMM5</accession>
<dbReference type="Pfam" id="PF13560">
    <property type="entry name" value="HTH_31"/>
    <property type="match status" value="1"/>
</dbReference>
<dbReference type="RefSeq" id="WP_191870015.1">
    <property type="nucleotide sequence ID" value="NZ_BMRU01000052.1"/>
</dbReference>
<name>A0ABQ3NMM5_STRVG</name>
<protein>
    <recommendedName>
        <fullName evidence="3">HTH cro/C1-type domain-containing protein</fullName>
    </recommendedName>
</protein>
<dbReference type="SUPFAM" id="SSF48452">
    <property type="entry name" value="TPR-like"/>
    <property type="match status" value="1"/>
</dbReference>
<organism evidence="1 2">
    <name type="scientific">Streptomyces virginiae</name>
    <name type="common">Streptomyces cinnamonensis</name>
    <dbReference type="NCBI Taxonomy" id="1961"/>
    <lineage>
        <taxon>Bacteria</taxon>
        <taxon>Bacillati</taxon>
        <taxon>Actinomycetota</taxon>
        <taxon>Actinomycetes</taxon>
        <taxon>Kitasatosporales</taxon>
        <taxon>Streptomycetaceae</taxon>
        <taxon>Streptomyces</taxon>
    </lineage>
</organism>
<dbReference type="InterPro" id="IPR001387">
    <property type="entry name" value="Cro/C1-type_HTH"/>
</dbReference>
<dbReference type="Gene3D" id="1.25.40.10">
    <property type="entry name" value="Tetratricopeptide repeat domain"/>
    <property type="match status" value="2"/>
</dbReference>
<gene>
    <name evidence="1" type="ORF">Scinn_34820</name>
</gene>
<comment type="caution">
    <text evidence="1">The sequence shown here is derived from an EMBL/GenBank/DDBJ whole genome shotgun (WGS) entry which is preliminary data.</text>
</comment>
<dbReference type="EMBL" id="BNDV01000008">
    <property type="protein sequence ID" value="GHI14019.1"/>
    <property type="molecule type" value="Genomic_DNA"/>
</dbReference>
<evidence type="ECO:0000313" key="2">
    <source>
        <dbReference type="Proteomes" id="UP000660554"/>
    </source>
</evidence>
<dbReference type="GeneID" id="86952528"/>
<evidence type="ECO:0000313" key="1">
    <source>
        <dbReference type="EMBL" id="GHI14019.1"/>
    </source>
</evidence>
<sequence>MTRPPDVHGIDPSSVTTPRQLAEQLERLRVRAGLSYAQMAERAGRIADGGRCAALSRASAHGYATGAQFPTPERLLTYLMVCQVPLAAIRPWMAALERARPGRRSAAPGAVRVREALPHRLGVRLPIEFEEARDETPGYVMRDLDEGLRAALAAASRDGGFLLLNGRSCVGKTRTLHEAVLEVLPEWWLVQPAGPEAIRELAAAPTPRTVLWLDELQAHLGTADPLTEGTVRTLLHAGTVIVGTIWTTEYQARVLAPRRAGDARGDEERRLLGLARVFDVADAFTPAEHARALARAGEDRWVRAALDSADTGFTQVLAAAPDLVRRWECAPDPYAEHVITAAVDARRLGVHGPVSEEFLRAAVRGYLGDRRAVAPPDWLRSSLDYATAPVRGVAPALMPCTDGDLEVATGYIATDCLLQRARETRRVLCPGDAVWRALSEHCHDPADLQRLARAAGLRMRYEHAAAFHRRLFDRGDHRGAADLAEELIRQGRSDEAFEVLRPAVHADWHSDRARATAQWAGLLAVRGRTQEAVDLLSAQGTRPELLKFLVRAGRTDEALRIARRWAAGGDRAADGHLADLLAELGDEEALRARAAAGQVNSTGRLAELLARRGRRDEAIALYLPYVRTERGAADRVVELLVEEGRVEEALAVLRPFVAAGHSRAHAMLAEILVAHGREAEAVGHLRAAVVRDPNLHEQWAQLCPLEELPALAATGMWPAIARWTRLLAGHGHLDRALGIVGPMADGGHVPAARHLTELLADHGRLREALDLLRNRITSGVLLRAWWAPEQLTRLLFAHGLADELRAEVDAGTAGAAELLGRLTAGGTAPAAAEPQRHRGYILPEYGGC</sequence>
<dbReference type="Proteomes" id="UP000660554">
    <property type="component" value="Unassembled WGS sequence"/>
</dbReference>
<reference evidence="2" key="1">
    <citation type="submission" date="2020-09" db="EMBL/GenBank/DDBJ databases">
        <title>Whole genome shotgun sequence of Streptomyces cinnamonensis NBRC 15873.</title>
        <authorList>
            <person name="Komaki H."/>
            <person name="Tamura T."/>
        </authorList>
    </citation>
    <scope>NUCLEOTIDE SEQUENCE [LARGE SCALE GENOMIC DNA]</scope>
    <source>
        <strain evidence="2">NBRC 15873</strain>
    </source>
</reference>
<proteinExistence type="predicted"/>
<dbReference type="CDD" id="cd00093">
    <property type="entry name" value="HTH_XRE"/>
    <property type="match status" value="1"/>
</dbReference>